<dbReference type="AlphaFoldDB" id="A0A3B1CE82"/>
<reference evidence="1" key="1">
    <citation type="submission" date="2018-06" db="EMBL/GenBank/DDBJ databases">
        <authorList>
            <person name="Zhirakovskaya E."/>
        </authorList>
    </citation>
    <scope>NUCLEOTIDE SEQUENCE</scope>
</reference>
<gene>
    <name evidence="1" type="ORF">MNBD_NITROSPINAE04-859</name>
</gene>
<organism evidence="1">
    <name type="scientific">hydrothermal vent metagenome</name>
    <dbReference type="NCBI Taxonomy" id="652676"/>
    <lineage>
        <taxon>unclassified sequences</taxon>
        <taxon>metagenomes</taxon>
        <taxon>ecological metagenomes</taxon>
    </lineage>
</organism>
<protein>
    <submittedName>
        <fullName evidence="1">Uncharacterized protein</fullName>
    </submittedName>
</protein>
<proteinExistence type="predicted"/>
<evidence type="ECO:0000313" key="1">
    <source>
        <dbReference type="EMBL" id="VAX17045.1"/>
    </source>
</evidence>
<dbReference type="EMBL" id="UOGA01000084">
    <property type="protein sequence ID" value="VAX17045.1"/>
    <property type="molecule type" value="Genomic_DNA"/>
</dbReference>
<accession>A0A3B1CE82</accession>
<sequence>MSNINTGTEIAHALVKSSVWGTATQAGAGHGIELTGQTLGHTIESIADNSLGRPHLTGADKGNTKVEGALESHARYADLLGLALVAGSSPAPSASGTITYTHTITPADSVDGMYATFIEKRKSYTLESELKPGGFTLYGEAGRAMSLRLAVTGFDLVEDSSVNTTSTFASVTIPDTANRLLFADSVVRMNVASGAALGSGDVIYPNRIEFSYKRSLRGLYTGQYTVTRGQVTTDRIDEPVNAGSAIVTLRLNFPSNSDALLLTDFKADVAKKIDIVFTGRQIESGLNRKFSIEIPDARLTSVTVFDSSRGRLIQSAQFTAAIPVAPPSGMSGIATPWRIKVTNTNSASYLA</sequence>
<name>A0A3B1CE82_9ZZZZ</name>